<protein>
    <submittedName>
        <fullName evidence="1">Uncharacterized protein</fullName>
    </submittedName>
</protein>
<comment type="caution">
    <text evidence="1">The sequence shown here is derived from an EMBL/GenBank/DDBJ whole genome shotgun (WGS) entry which is preliminary data.</text>
</comment>
<dbReference type="Proteomes" id="UP001157034">
    <property type="component" value="Unassembled WGS sequence"/>
</dbReference>
<evidence type="ECO:0000313" key="2">
    <source>
        <dbReference type="Proteomes" id="UP001157034"/>
    </source>
</evidence>
<reference evidence="2" key="1">
    <citation type="journal article" date="2019" name="Int. J. Syst. Evol. Microbiol.">
        <title>The Global Catalogue of Microorganisms (GCM) 10K type strain sequencing project: providing services to taxonomists for standard genome sequencing and annotation.</title>
        <authorList>
            <consortium name="The Broad Institute Genomics Platform"/>
            <consortium name="The Broad Institute Genome Sequencing Center for Infectious Disease"/>
            <person name="Wu L."/>
            <person name="Ma J."/>
        </authorList>
    </citation>
    <scope>NUCLEOTIDE SEQUENCE [LARGE SCALE GENOMIC DNA]</scope>
    <source>
        <strain evidence="2">NBRC 108894</strain>
    </source>
</reference>
<keyword evidence="2" id="KW-1185">Reference proteome</keyword>
<dbReference type="EMBL" id="BSVB01000001">
    <property type="protein sequence ID" value="GMA95582.1"/>
    <property type="molecule type" value="Genomic_DNA"/>
</dbReference>
<evidence type="ECO:0000313" key="1">
    <source>
        <dbReference type="EMBL" id="GMA95582.1"/>
    </source>
</evidence>
<gene>
    <name evidence="1" type="ORF">GCM10025881_24060</name>
</gene>
<proteinExistence type="predicted"/>
<name>A0ABQ6K9T6_9MICO</name>
<accession>A0ABQ6K9T6</accession>
<organism evidence="1 2">
    <name type="scientific">Pseudolysinimonas kribbensis</name>
    <dbReference type="NCBI Taxonomy" id="433641"/>
    <lineage>
        <taxon>Bacteria</taxon>
        <taxon>Bacillati</taxon>
        <taxon>Actinomycetota</taxon>
        <taxon>Actinomycetes</taxon>
        <taxon>Micrococcales</taxon>
        <taxon>Microbacteriaceae</taxon>
        <taxon>Pseudolysinimonas</taxon>
    </lineage>
</organism>
<sequence>MTIAKTHAPTLLSRISTPYLRALGELQVCELRLRHVARAGGMGPAWQEATDFLLQQSEALQERLAEGPLVEHALHVQAPDGSLVPADIVFVQRLVRRMSYQLGLATADASLATGSMPTAPVSTIRQTADALAS</sequence>
<dbReference type="RefSeq" id="WP_284254326.1">
    <property type="nucleotide sequence ID" value="NZ_BAAAQO010000002.1"/>
</dbReference>